<name>A0A834XED0_9FABA</name>
<dbReference type="AlphaFoldDB" id="A0A834XED0"/>
<comment type="caution">
    <text evidence="1">The sequence shown here is derived from an EMBL/GenBank/DDBJ whole genome shotgun (WGS) entry which is preliminary data.</text>
</comment>
<evidence type="ECO:0000313" key="1">
    <source>
        <dbReference type="EMBL" id="KAF7842900.1"/>
    </source>
</evidence>
<accession>A0A834XED0</accession>
<keyword evidence="2" id="KW-1185">Reference proteome</keyword>
<evidence type="ECO:0000313" key="2">
    <source>
        <dbReference type="Proteomes" id="UP000634136"/>
    </source>
</evidence>
<gene>
    <name evidence="1" type="ORF">G2W53_005198</name>
</gene>
<protein>
    <submittedName>
        <fullName evidence="1">Uncharacterized protein</fullName>
    </submittedName>
</protein>
<reference evidence="1" key="1">
    <citation type="submission" date="2020-09" db="EMBL/GenBank/DDBJ databases">
        <title>Genome-Enabled Discovery of Anthraquinone Biosynthesis in Senna tora.</title>
        <authorList>
            <person name="Kang S.-H."/>
            <person name="Pandey R.P."/>
            <person name="Lee C.-M."/>
            <person name="Sim J.-S."/>
            <person name="Jeong J.-T."/>
            <person name="Choi B.-S."/>
            <person name="Jung M."/>
            <person name="Ginzburg D."/>
            <person name="Zhao K."/>
            <person name="Won S.Y."/>
            <person name="Oh T.-J."/>
            <person name="Yu Y."/>
            <person name="Kim N.-H."/>
            <person name="Lee O.R."/>
            <person name="Lee T.-H."/>
            <person name="Bashyal P."/>
            <person name="Kim T.-S."/>
            <person name="Lee W.-H."/>
            <person name="Kawkins C."/>
            <person name="Kim C.-K."/>
            <person name="Kim J.S."/>
            <person name="Ahn B.O."/>
            <person name="Rhee S.Y."/>
            <person name="Sohng J.K."/>
        </authorList>
    </citation>
    <scope>NUCLEOTIDE SEQUENCE</scope>
    <source>
        <tissue evidence="1">Leaf</tissue>
    </source>
</reference>
<dbReference type="Proteomes" id="UP000634136">
    <property type="component" value="Unassembled WGS sequence"/>
</dbReference>
<dbReference type="EMBL" id="JAAIUW010000002">
    <property type="protein sequence ID" value="KAF7842900.1"/>
    <property type="molecule type" value="Genomic_DNA"/>
</dbReference>
<proteinExistence type="predicted"/>
<sequence length="26" mass="2881">MSEVSLTDDAILSPINRLQFPIPRPA</sequence>
<organism evidence="1 2">
    <name type="scientific">Senna tora</name>
    <dbReference type="NCBI Taxonomy" id="362788"/>
    <lineage>
        <taxon>Eukaryota</taxon>
        <taxon>Viridiplantae</taxon>
        <taxon>Streptophyta</taxon>
        <taxon>Embryophyta</taxon>
        <taxon>Tracheophyta</taxon>
        <taxon>Spermatophyta</taxon>
        <taxon>Magnoliopsida</taxon>
        <taxon>eudicotyledons</taxon>
        <taxon>Gunneridae</taxon>
        <taxon>Pentapetalae</taxon>
        <taxon>rosids</taxon>
        <taxon>fabids</taxon>
        <taxon>Fabales</taxon>
        <taxon>Fabaceae</taxon>
        <taxon>Caesalpinioideae</taxon>
        <taxon>Cassia clade</taxon>
        <taxon>Senna</taxon>
    </lineage>
</organism>